<accession>A0A2V3J4J2</accession>
<evidence type="ECO:0000256" key="1">
    <source>
        <dbReference type="ARBA" id="ARBA00004123"/>
    </source>
</evidence>
<organism evidence="6 7">
    <name type="scientific">Gracilariopsis chorda</name>
    <dbReference type="NCBI Taxonomy" id="448386"/>
    <lineage>
        <taxon>Eukaryota</taxon>
        <taxon>Rhodophyta</taxon>
        <taxon>Florideophyceae</taxon>
        <taxon>Rhodymeniophycidae</taxon>
        <taxon>Gracilariales</taxon>
        <taxon>Gracilariaceae</taxon>
        <taxon>Gracilariopsis</taxon>
    </lineage>
</organism>
<evidence type="ECO:0000313" key="7">
    <source>
        <dbReference type="Proteomes" id="UP000247409"/>
    </source>
</evidence>
<evidence type="ECO:0000256" key="2">
    <source>
        <dbReference type="ARBA" id="ARBA00010979"/>
    </source>
</evidence>
<feature type="compositionally biased region" description="Acidic residues" evidence="4">
    <location>
        <begin position="55"/>
        <end position="65"/>
    </location>
</feature>
<evidence type="ECO:0000313" key="6">
    <source>
        <dbReference type="EMBL" id="PXF48290.1"/>
    </source>
</evidence>
<dbReference type="EMBL" id="NBIV01000015">
    <property type="protein sequence ID" value="PXF48290.1"/>
    <property type="molecule type" value="Genomic_DNA"/>
</dbReference>
<feature type="compositionally biased region" description="Basic and acidic residues" evidence="4">
    <location>
        <begin position="368"/>
        <end position="381"/>
    </location>
</feature>
<dbReference type="OrthoDB" id="1924577at2759"/>
<comment type="similarity">
    <text evidence="2">Belongs to the SAS10 family.</text>
</comment>
<gene>
    <name evidence="6" type="ORF">BWQ96_01979</name>
</gene>
<feature type="region of interest" description="Disordered" evidence="4">
    <location>
        <begin position="541"/>
        <end position="568"/>
    </location>
</feature>
<feature type="compositionally biased region" description="Basic and acidic residues" evidence="4">
    <location>
        <begin position="165"/>
        <end position="174"/>
    </location>
</feature>
<feature type="compositionally biased region" description="Basic and acidic residues" evidence="4">
    <location>
        <begin position="298"/>
        <end position="312"/>
    </location>
</feature>
<feature type="compositionally biased region" description="Basic and acidic residues" evidence="4">
    <location>
        <begin position="405"/>
        <end position="435"/>
    </location>
</feature>
<feature type="compositionally biased region" description="Basic and acidic residues" evidence="4">
    <location>
        <begin position="482"/>
        <end position="498"/>
    </location>
</feature>
<dbReference type="Proteomes" id="UP000247409">
    <property type="component" value="Unassembled WGS sequence"/>
</dbReference>
<dbReference type="Pfam" id="PF09368">
    <property type="entry name" value="Sas10"/>
    <property type="match status" value="1"/>
</dbReference>
<dbReference type="AlphaFoldDB" id="A0A2V3J4J2"/>
<feature type="compositionally biased region" description="Basic residues" evidence="4">
    <location>
        <begin position="346"/>
        <end position="358"/>
    </location>
</feature>
<evidence type="ECO:0000256" key="4">
    <source>
        <dbReference type="SAM" id="MobiDB-lite"/>
    </source>
</evidence>
<comment type="caution">
    <text evidence="6">The sequence shown here is derived from an EMBL/GenBank/DDBJ whole genome shotgun (WGS) entry which is preliminary data.</text>
</comment>
<protein>
    <recommendedName>
        <fullName evidence="5">Sas10 C-terminal domain-containing protein</fullName>
    </recommendedName>
</protein>
<evidence type="ECO:0000256" key="3">
    <source>
        <dbReference type="ARBA" id="ARBA00023242"/>
    </source>
</evidence>
<feature type="region of interest" description="Disordered" evidence="4">
    <location>
        <begin position="1"/>
        <end position="39"/>
    </location>
</feature>
<dbReference type="GO" id="GO:0000462">
    <property type="term" value="P:maturation of SSU-rRNA from tricistronic rRNA transcript (SSU-rRNA, 5.8S rRNA, LSU-rRNA)"/>
    <property type="evidence" value="ECO:0007669"/>
    <property type="project" value="TreeGrafter"/>
</dbReference>
<feature type="compositionally biased region" description="Acidic residues" evidence="4">
    <location>
        <begin position="154"/>
        <end position="164"/>
    </location>
</feature>
<dbReference type="PANTHER" id="PTHR13237:SF8">
    <property type="entry name" value="SOMETHING ABOUT SILENCING PROTEIN 10"/>
    <property type="match status" value="1"/>
</dbReference>
<feature type="compositionally biased region" description="Acidic residues" evidence="4">
    <location>
        <begin position="80"/>
        <end position="98"/>
    </location>
</feature>
<reference evidence="6 7" key="1">
    <citation type="journal article" date="2018" name="Mol. Biol. Evol.">
        <title>Analysis of the draft genome of the red seaweed Gracilariopsis chorda provides insights into genome size evolution in Rhodophyta.</title>
        <authorList>
            <person name="Lee J."/>
            <person name="Yang E.C."/>
            <person name="Graf L."/>
            <person name="Yang J.H."/>
            <person name="Qiu H."/>
            <person name="Zel Zion U."/>
            <person name="Chan C.X."/>
            <person name="Stephens T.G."/>
            <person name="Weber A.P.M."/>
            <person name="Boo G.H."/>
            <person name="Boo S.M."/>
            <person name="Kim K.M."/>
            <person name="Shin Y."/>
            <person name="Jung M."/>
            <person name="Lee S.J."/>
            <person name="Yim H.S."/>
            <person name="Lee J.H."/>
            <person name="Bhattacharya D."/>
            <person name="Yoon H.S."/>
        </authorList>
    </citation>
    <scope>NUCLEOTIDE SEQUENCE [LARGE SCALE GENOMIC DNA]</scope>
    <source>
        <strain evidence="6 7">SKKU-2015</strain>
        <tissue evidence="6">Whole body</tissue>
    </source>
</reference>
<proteinExistence type="inferred from homology"/>
<feature type="region of interest" description="Disordered" evidence="4">
    <location>
        <begin position="289"/>
        <end position="456"/>
    </location>
</feature>
<comment type="subcellular location">
    <subcellularLocation>
        <location evidence="1">Nucleus</location>
    </subcellularLocation>
</comment>
<dbReference type="InterPro" id="IPR018972">
    <property type="entry name" value="Sas10_C_dom"/>
</dbReference>
<sequence>MVKKTKRPLLSGRGFVDDRSGDDDLNDEQQIKENDEVDDFFEQRHYRMLQKVREEESDSDEELEPELTGQEVMNIHSSDSEDSVDEDEDDDDLPGDPEEEKKGWGSKRRHWYGGDTHEFEIMEEDERDQALKDEEEEALRMQKKALQNLKPEDFRDDDEDESGTEPEKNDSDVAKEAVLVSTSRKEISEDMMDAIAPEVPMLVREMVKSHKEAQVWFKKVKLSETARIIYHLHSSFVTNIAYYLSLRTDPEAEGVVDIRTHPVLVRIYAIRALLEKASGLSIPGAVEAEPVTMPSLEGDERAGDDEREKESQGIEETPSGAVDHGDPIPPNEQERMNGVLSDNAKKTKKKRNRRKRKRAELTIEEDEERVKALLSSKRDDSGTIGHADKRAKKRKLQTIINQMESQRKNEEVRRIAPADEELVRDKRGKEEKETARSSVIEGQESERTHEEDDDEVMQRMVAKKEKKEARLERRMAAAEPHVYRFKDKADPDGKRKASSEIVKNKGLTRYRSRKKKTPRTKNRLAYASAVKRRKGAVREYAGKPGIGYSGEASGINMSARKGSRLSEV</sequence>
<keyword evidence="3" id="KW-0539">Nucleus</keyword>
<feature type="compositionally biased region" description="Acidic residues" evidence="4">
    <location>
        <begin position="121"/>
        <end position="137"/>
    </location>
</feature>
<dbReference type="STRING" id="448386.A0A2V3J4J2"/>
<keyword evidence="7" id="KW-1185">Reference proteome</keyword>
<feature type="domain" description="Sas10 C-terminal" evidence="5">
    <location>
        <begin position="492"/>
        <end position="565"/>
    </location>
</feature>
<feature type="region of interest" description="Disordered" evidence="4">
    <location>
        <begin position="482"/>
        <end position="523"/>
    </location>
</feature>
<dbReference type="PANTHER" id="PTHR13237">
    <property type="entry name" value="SOMETHING ABOUT SILENCING PROTEIN 10-RELATED"/>
    <property type="match status" value="1"/>
</dbReference>
<dbReference type="GO" id="GO:0032040">
    <property type="term" value="C:small-subunit processome"/>
    <property type="evidence" value="ECO:0007669"/>
    <property type="project" value="TreeGrafter"/>
</dbReference>
<feature type="compositionally biased region" description="Basic residues" evidence="4">
    <location>
        <begin position="506"/>
        <end position="522"/>
    </location>
</feature>
<evidence type="ECO:0000259" key="5">
    <source>
        <dbReference type="Pfam" id="PF09368"/>
    </source>
</evidence>
<feature type="region of interest" description="Disordered" evidence="4">
    <location>
        <begin position="51"/>
        <end position="174"/>
    </location>
</feature>
<name>A0A2V3J4J2_9FLOR</name>